<dbReference type="InterPro" id="IPR020581">
    <property type="entry name" value="GDC_P"/>
</dbReference>
<protein>
    <recommendedName>
        <fullName evidence="4">Probable glycine dehydrogenase (decarboxylating) subunit 1</fullName>
        <ecNumber evidence="4">1.4.4.2</ecNumber>
    </recommendedName>
    <alternativeName>
        <fullName evidence="4">Glycine cleavage system P-protein subunit 1</fullName>
    </alternativeName>
    <alternativeName>
        <fullName evidence="4">Glycine decarboxylase subunit 1</fullName>
    </alternativeName>
    <alternativeName>
        <fullName evidence="4">Glycine dehydrogenase (aminomethyl-transferring) subunit 1</fullName>
    </alternativeName>
</protein>
<reference evidence="7" key="2">
    <citation type="journal article" date="2016" name="Genome Announc.">
        <title>Draft Genome Sequences of Two Novel Amoeba-Resistant Intranuclear Bacteria, 'Candidatus Berkiella cookevillensis' and 'Candidatus Berkiella aquae'.</title>
        <authorList>
            <person name="Mehari Y.T."/>
            <person name="Arivett B.A."/>
            <person name="Farone A.L."/>
            <person name="Gunderson J.H."/>
            <person name="Farone M.B."/>
        </authorList>
    </citation>
    <scope>NUCLEOTIDE SEQUENCE</scope>
    <source>
        <strain evidence="7">CC99</strain>
    </source>
</reference>
<dbReference type="Gene3D" id="3.90.1150.10">
    <property type="entry name" value="Aspartate Aminotransferase, domain 1"/>
    <property type="match status" value="1"/>
</dbReference>
<sequence length="454" mass="49867">MPFIPHTEVEISEMLAAINVASIDALFSEIPAELQLNAPLDIAPGMNEMQATQLLKKRANENVLLSNYIGAGCYEHHIPACVWELSSRGEFMTAYTPYQAEASQGNLQLMWEYQSMMASLMGLSVSNASLYDGATALAEAILMALRTRRKATANIWLPMNLHPQYRAVLNTILKPQQIQLHEIAYELNTGTISLSSLENMLKKSSCDVLIISQPNFFGGIEAVDELTNWAHRNEATVVGVVNPMAMNLLVPPGEWGEKGAQIACGEGQPLGVPMNYGGPYFGFLCCQKDLVRQMPGRIVGKTVDLEGKLGFTLTLQAREQHIRRGKATSNICTNQGLLVTAATIYMSVMGPDGLKNVAQHSHVQAEQLYQKILTIPGVTSVFSSDRFHEFVVRLPVPVKQALEQMRLAGIQAGVDLSDYYPELDNSLLVCVTETKTTAQLEDYFIALSKACRLG</sequence>
<feature type="domain" description="Glycine cleavage system P-protein N-terminal" evidence="5">
    <location>
        <begin position="3"/>
        <end position="444"/>
    </location>
</feature>
<comment type="function">
    <text evidence="1 4">The glycine cleavage system catalyzes the degradation of glycine. The P protein binds the alpha-amino group of glycine through its pyridoxal phosphate cofactor; CO(2) is released and the remaining methylamine moiety is then transferred to the lipoamide cofactor of the H protein.</text>
</comment>
<dbReference type="STRING" id="437022.CC99x_02068"/>
<dbReference type="Pfam" id="PF02347">
    <property type="entry name" value="GDC-P"/>
    <property type="match status" value="1"/>
</dbReference>
<reference evidence="7" key="3">
    <citation type="submission" date="2021-06" db="EMBL/GenBank/DDBJ databases">
        <title>Genomic Description and Analysis of Intracellular Bacteria, Candidatus Berkiella cookevillensis and Candidatus Berkiella aquae.</title>
        <authorList>
            <person name="Kidane D.T."/>
            <person name="Mehari Y.T."/>
            <person name="Rice F.C."/>
            <person name="Arivett B.A."/>
            <person name="Farone A.L."/>
            <person name="Berk S.G."/>
            <person name="Farone M.B."/>
        </authorList>
    </citation>
    <scope>NUCLEOTIDE SEQUENCE</scope>
    <source>
        <strain evidence="7">CC99</strain>
    </source>
</reference>
<evidence type="ECO:0000313" key="7">
    <source>
        <dbReference type="EMBL" id="MCS5709557.1"/>
    </source>
</evidence>
<dbReference type="Proteomes" id="UP000051494">
    <property type="component" value="Unassembled WGS sequence"/>
</dbReference>
<reference evidence="6" key="1">
    <citation type="submission" date="2015-09" db="EMBL/GenBank/DDBJ databases">
        <title>Draft Genome Sequences of Two Novel Amoeba-resistant Intranuclear Bacteria, Candidatus Berkiella cookevillensis and Candidatus Berkiella aquae.</title>
        <authorList>
            <person name="Mehari Y.T."/>
            <person name="Arivett B.A."/>
            <person name="Farone A.L."/>
            <person name="Gunderson J.H."/>
            <person name="Farone M.B."/>
        </authorList>
    </citation>
    <scope>NUCLEOTIDE SEQUENCE [LARGE SCALE GENOMIC DNA]</scope>
    <source>
        <strain evidence="6">CC99</strain>
    </source>
</reference>
<dbReference type="Gene3D" id="3.40.640.10">
    <property type="entry name" value="Type I PLP-dependent aspartate aminotransferase-like (Major domain)"/>
    <property type="match status" value="1"/>
</dbReference>
<comment type="subunit">
    <text evidence="4">The glycine cleavage system is composed of four proteins: P, T, L and H. In this organism, the P 'protein' is a heterodimer of two subunits.</text>
</comment>
<organism evidence="6">
    <name type="scientific">Candidatus Berkiella cookevillensis</name>
    <dbReference type="NCBI Taxonomy" id="437022"/>
    <lineage>
        <taxon>Bacteria</taxon>
        <taxon>Pseudomonadati</taxon>
        <taxon>Pseudomonadota</taxon>
        <taxon>Gammaproteobacteria</taxon>
        <taxon>Candidatus Berkiellales</taxon>
        <taxon>Candidatus Berkiellaceae</taxon>
        <taxon>Candidatus Berkiella</taxon>
    </lineage>
</organism>
<accession>A0A0Q9YAR0</accession>
<dbReference type="CDD" id="cd00613">
    <property type="entry name" value="GDC-P"/>
    <property type="match status" value="1"/>
</dbReference>
<evidence type="ECO:0000256" key="1">
    <source>
        <dbReference type="ARBA" id="ARBA00003788"/>
    </source>
</evidence>
<dbReference type="GO" id="GO:0019464">
    <property type="term" value="P:glycine decarboxylation via glycine cleavage system"/>
    <property type="evidence" value="ECO:0007669"/>
    <property type="project" value="UniProtKB-UniRule"/>
</dbReference>
<keyword evidence="2 4" id="KW-0560">Oxidoreductase</keyword>
<dbReference type="InterPro" id="IPR015421">
    <property type="entry name" value="PyrdxlP-dep_Trfase_major"/>
</dbReference>
<dbReference type="EC" id="1.4.4.2" evidence="4"/>
<dbReference type="InterPro" id="IPR015424">
    <property type="entry name" value="PyrdxlP-dep_Trfase"/>
</dbReference>
<comment type="caution">
    <text evidence="6">The sequence shown here is derived from an EMBL/GenBank/DDBJ whole genome shotgun (WGS) entry which is preliminary data.</text>
</comment>
<dbReference type="InterPro" id="IPR049315">
    <property type="entry name" value="GDC-P_N"/>
</dbReference>
<evidence type="ECO:0000256" key="4">
    <source>
        <dbReference type="HAMAP-Rule" id="MF_00712"/>
    </source>
</evidence>
<dbReference type="EMBL" id="LKHV01000012">
    <property type="protein sequence ID" value="KRG17773.1"/>
    <property type="molecule type" value="Genomic_DNA"/>
</dbReference>
<gene>
    <name evidence="4 6" type="primary">gcvPA</name>
    <name evidence="7" type="ORF">CC99x_011685</name>
    <name evidence="6" type="ORF">CC99x_02068</name>
</gene>
<evidence type="ECO:0000256" key="3">
    <source>
        <dbReference type="ARBA" id="ARBA00049026"/>
    </source>
</evidence>
<dbReference type="GO" id="GO:0004375">
    <property type="term" value="F:glycine dehydrogenase (decarboxylating) activity"/>
    <property type="evidence" value="ECO:0007669"/>
    <property type="project" value="UniProtKB-EC"/>
</dbReference>
<dbReference type="AlphaFoldDB" id="A0A0Q9YAR0"/>
<comment type="catalytic activity">
    <reaction evidence="3 4">
        <text>N(6)-[(R)-lipoyl]-L-lysyl-[glycine-cleavage complex H protein] + glycine + H(+) = N(6)-[(R)-S(8)-aminomethyldihydrolipoyl]-L-lysyl-[glycine-cleavage complex H protein] + CO2</text>
        <dbReference type="Rhea" id="RHEA:24304"/>
        <dbReference type="Rhea" id="RHEA-COMP:10494"/>
        <dbReference type="Rhea" id="RHEA-COMP:10495"/>
        <dbReference type="ChEBI" id="CHEBI:15378"/>
        <dbReference type="ChEBI" id="CHEBI:16526"/>
        <dbReference type="ChEBI" id="CHEBI:57305"/>
        <dbReference type="ChEBI" id="CHEBI:83099"/>
        <dbReference type="ChEBI" id="CHEBI:83143"/>
        <dbReference type="EC" id="1.4.4.2"/>
    </reaction>
</comment>
<dbReference type="PANTHER" id="PTHR42806:SF1">
    <property type="entry name" value="GLYCINE DEHYDROGENASE (DECARBOXYLATING)"/>
    <property type="match status" value="1"/>
</dbReference>
<dbReference type="OrthoDB" id="9801272at2"/>
<keyword evidence="8" id="KW-1185">Reference proteome</keyword>
<evidence type="ECO:0000313" key="6">
    <source>
        <dbReference type="EMBL" id="KRG17773.1"/>
    </source>
</evidence>
<evidence type="ECO:0000313" key="8">
    <source>
        <dbReference type="Proteomes" id="UP000051494"/>
    </source>
</evidence>
<dbReference type="HAMAP" id="MF_00712">
    <property type="entry name" value="GcvPA"/>
    <property type="match status" value="1"/>
</dbReference>
<dbReference type="NCBIfam" id="NF001696">
    <property type="entry name" value="PRK00451.1"/>
    <property type="match status" value="1"/>
</dbReference>
<dbReference type="GO" id="GO:0009116">
    <property type="term" value="P:nucleoside metabolic process"/>
    <property type="evidence" value="ECO:0007669"/>
    <property type="project" value="InterPro"/>
</dbReference>
<dbReference type="PANTHER" id="PTHR42806">
    <property type="entry name" value="GLYCINE CLEAVAGE SYSTEM P-PROTEIN"/>
    <property type="match status" value="1"/>
</dbReference>
<dbReference type="SUPFAM" id="SSF53383">
    <property type="entry name" value="PLP-dependent transferases"/>
    <property type="match status" value="1"/>
</dbReference>
<dbReference type="InterPro" id="IPR015422">
    <property type="entry name" value="PyrdxlP-dep_Trfase_small"/>
</dbReference>
<proteinExistence type="inferred from homology"/>
<dbReference type="PATRIC" id="fig|1590042.3.peg.2114"/>
<dbReference type="InterPro" id="IPR023010">
    <property type="entry name" value="GcvPA"/>
</dbReference>
<dbReference type="PIRSF" id="PIRSF006815">
    <property type="entry name" value="GcvPA"/>
    <property type="match status" value="1"/>
</dbReference>
<dbReference type="EMBL" id="LKHV02000001">
    <property type="protein sequence ID" value="MCS5709557.1"/>
    <property type="molecule type" value="Genomic_DNA"/>
</dbReference>
<comment type="similarity">
    <text evidence="4">Belongs to the GcvP family. N-terminal subunit subfamily.</text>
</comment>
<evidence type="ECO:0000256" key="2">
    <source>
        <dbReference type="ARBA" id="ARBA00023002"/>
    </source>
</evidence>
<dbReference type="RefSeq" id="WP_057625169.1">
    <property type="nucleotide sequence ID" value="NZ_LKHV02000001.1"/>
</dbReference>
<evidence type="ECO:0000259" key="5">
    <source>
        <dbReference type="Pfam" id="PF02347"/>
    </source>
</evidence>
<name>A0A0Q9YAR0_9GAMM</name>